<reference evidence="3 4" key="1">
    <citation type="submission" date="2017-10" db="EMBL/GenBank/DDBJ databases">
        <title>The draft genome sequence of Williamsia sp. BULT 1.1 isolated from the semi-arid grassland soils from South Africa.</title>
        <authorList>
            <person name="Kabwe M.H."/>
            <person name="Govender N."/>
            <person name="Mutseka Lunga P."/>
            <person name="Vikram S."/>
            <person name="Makhalanyane T.P."/>
        </authorList>
    </citation>
    <scope>NUCLEOTIDE SEQUENCE [LARGE SCALE GENOMIC DNA]</scope>
    <source>
        <strain evidence="3 4">BULT 1.1</strain>
    </source>
</reference>
<comment type="caution">
    <text evidence="3">The sequence shown here is derived from an EMBL/GenBank/DDBJ whole genome shotgun (WGS) entry which is preliminary data.</text>
</comment>
<evidence type="ECO:0000256" key="2">
    <source>
        <dbReference type="SAM" id="SignalP"/>
    </source>
</evidence>
<dbReference type="Proteomes" id="UP000225108">
    <property type="component" value="Unassembled WGS sequence"/>
</dbReference>
<evidence type="ECO:0000313" key="3">
    <source>
        <dbReference type="EMBL" id="PHV67751.1"/>
    </source>
</evidence>
<evidence type="ECO:0000256" key="1">
    <source>
        <dbReference type="SAM" id="MobiDB-lite"/>
    </source>
</evidence>
<feature type="signal peptide" evidence="2">
    <location>
        <begin position="1"/>
        <end position="23"/>
    </location>
</feature>
<feature type="region of interest" description="Disordered" evidence="1">
    <location>
        <begin position="35"/>
        <end position="59"/>
    </location>
</feature>
<proteinExistence type="predicted"/>
<dbReference type="PROSITE" id="PS51257">
    <property type="entry name" value="PROKAR_LIPOPROTEIN"/>
    <property type="match status" value="1"/>
</dbReference>
<evidence type="ECO:0000313" key="4">
    <source>
        <dbReference type="Proteomes" id="UP000225108"/>
    </source>
</evidence>
<dbReference type="AlphaFoldDB" id="A0A2G3PPQ7"/>
<feature type="chain" id="PRO_5013821221" evidence="2">
    <location>
        <begin position="24"/>
        <end position="59"/>
    </location>
</feature>
<protein>
    <submittedName>
        <fullName evidence="3">Uncharacterized protein</fullName>
    </submittedName>
</protein>
<dbReference type="RefSeq" id="WP_099382413.1">
    <property type="nucleotide sequence ID" value="NZ_PEBD01000005.1"/>
</dbReference>
<keyword evidence="2" id="KW-0732">Signal</keyword>
<dbReference type="EMBL" id="PEBD01000005">
    <property type="protein sequence ID" value="PHV67751.1"/>
    <property type="molecule type" value="Genomic_DNA"/>
</dbReference>
<gene>
    <name evidence="3" type="ORF">CSW57_08870</name>
</gene>
<organism evidence="3 4">
    <name type="scientific">Williamsia marianensis</name>
    <dbReference type="NCBI Taxonomy" id="85044"/>
    <lineage>
        <taxon>Bacteria</taxon>
        <taxon>Bacillati</taxon>
        <taxon>Actinomycetota</taxon>
        <taxon>Actinomycetes</taxon>
        <taxon>Mycobacteriales</taxon>
        <taxon>Nocardiaceae</taxon>
        <taxon>Williamsia</taxon>
    </lineage>
</organism>
<accession>A0A2G3PPQ7</accession>
<name>A0A2G3PPQ7_WILMA</name>
<sequence>MRRRVRLWCAAGLTALVMTGSVACTFTVSGDPEPAPFTGRTWGSQAHTPSLPVAENPPE</sequence>